<dbReference type="KEGG" id="amuc:Pan181_21790"/>
<dbReference type="Proteomes" id="UP000315750">
    <property type="component" value="Chromosome"/>
</dbReference>
<sequence length="151" mass="16643">MHRCVGRNLLYVCIRGPMIHHGPMAVSATCRRVGNRSLDRFADSQTKPGAALRLAELASVCPRPIYFATPWLKGMANWHALQRRPLWSACGGGKVASTDIRAESGLPSHLVISCEAQTGHVLTTDGNRSQQPLLQIILPLFYRAYTLSLHN</sequence>
<accession>A0A518AMM3</accession>
<evidence type="ECO:0000313" key="2">
    <source>
        <dbReference type="Proteomes" id="UP000315750"/>
    </source>
</evidence>
<dbReference type="AlphaFoldDB" id="A0A518AMM3"/>
<reference evidence="1 2" key="1">
    <citation type="submission" date="2019-02" db="EMBL/GenBank/DDBJ databases">
        <title>Deep-cultivation of Planctomycetes and their phenomic and genomic characterization uncovers novel biology.</title>
        <authorList>
            <person name="Wiegand S."/>
            <person name="Jogler M."/>
            <person name="Boedeker C."/>
            <person name="Pinto D."/>
            <person name="Vollmers J."/>
            <person name="Rivas-Marin E."/>
            <person name="Kohn T."/>
            <person name="Peeters S.H."/>
            <person name="Heuer A."/>
            <person name="Rast P."/>
            <person name="Oberbeckmann S."/>
            <person name="Bunk B."/>
            <person name="Jeske O."/>
            <person name="Meyerdierks A."/>
            <person name="Storesund J.E."/>
            <person name="Kallscheuer N."/>
            <person name="Luecker S."/>
            <person name="Lage O.M."/>
            <person name="Pohl T."/>
            <person name="Merkel B.J."/>
            <person name="Hornburger P."/>
            <person name="Mueller R.-W."/>
            <person name="Bruemmer F."/>
            <person name="Labrenz M."/>
            <person name="Spormann A.M."/>
            <person name="Op den Camp H."/>
            <person name="Overmann J."/>
            <person name="Amann R."/>
            <person name="Jetten M.S.M."/>
            <person name="Mascher T."/>
            <person name="Medema M.H."/>
            <person name="Devos D.P."/>
            <person name="Kaster A.-K."/>
            <person name="Ovreas L."/>
            <person name="Rohde M."/>
            <person name="Galperin M.Y."/>
            <person name="Jogler C."/>
        </authorList>
    </citation>
    <scope>NUCLEOTIDE SEQUENCE [LARGE SCALE GENOMIC DNA]</scope>
    <source>
        <strain evidence="1 2">Pan181</strain>
    </source>
</reference>
<name>A0A518AMM3_9BACT</name>
<keyword evidence="2" id="KW-1185">Reference proteome</keyword>
<organism evidence="1 2">
    <name type="scientific">Aeoliella mucimassa</name>
    <dbReference type="NCBI Taxonomy" id="2527972"/>
    <lineage>
        <taxon>Bacteria</taxon>
        <taxon>Pseudomonadati</taxon>
        <taxon>Planctomycetota</taxon>
        <taxon>Planctomycetia</taxon>
        <taxon>Pirellulales</taxon>
        <taxon>Lacipirellulaceae</taxon>
        <taxon>Aeoliella</taxon>
    </lineage>
</organism>
<protein>
    <submittedName>
        <fullName evidence="1">Uncharacterized protein</fullName>
    </submittedName>
</protein>
<dbReference type="EMBL" id="CP036278">
    <property type="protein sequence ID" value="QDU55977.1"/>
    <property type="molecule type" value="Genomic_DNA"/>
</dbReference>
<gene>
    <name evidence="1" type="ORF">Pan181_21790</name>
</gene>
<evidence type="ECO:0000313" key="1">
    <source>
        <dbReference type="EMBL" id="QDU55977.1"/>
    </source>
</evidence>
<proteinExistence type="predicted"/>